<dbReference type="EMBL" id="AP021879">
    <property type="protein sequence ID" value="BBO87851.1"/>
    <property type="molecule type" value="Genomic_DNA"/>
</dbReference>
<protein>
    <submittedName>
        <fullName evidence="1">Uncharacterized protein</fullName>
    </submittedName>
</protein>
<sequence length="60" mass="6731">MEKERIAVQSFKSLSQPLNGSSIDVTYFELSNCRLIYGLSGVAELRMIAQGIIDRPRNIT</sequence>
<dbReference type="Proteomes" id="UP000422108">
    <property type="component" value="Chromosome"/>
</dbReference>
<dbReference type="AlphaFoldDB" id="A0A5K8A5W3"/>
<reference evidence="1 2" key="1">
    <citation type="submission" date="2019-11" db="EMBL/GenBank/DDBJ databases">
        <title>Comparative genomics of hydrocarbon-degrading Desulfosarcina strains.</title>
        <authorList>
            <person name="Watanabe M."/>
            <person name="Kojima H."/>
            <person name="Fukui M."/>
        </authorList>
    </citation>
    <scope>NUCLEOTIDE SEQUENCE [LARGE SCALE GENOMIC DNA]</scope>
    <source>
        <strain evidence="2">oXyS1</strain>
    </source>
</reference>
<keyword evidence="2" id="KW-1185">Reference proteome</keyword>
<organism evidence="1 2">
    <name type="scientific">Desulfosarcina ovata subsp. ovata</name>
    <dbReference type="NCBI Taxonomy" id="2752305"/>
    <lineage>
        <taxon>Bacteria</taxon>
        <taxon>Pseudomonadati</taxon>
        <taxon>Thermodesulfobacteriota</taxon>
        <taxon>Desulfobacteria</taxon>
        <taxon>Desulfobacterales</taxon>
        <taxon>Desulfosarcinaceae</taxon>
        <taxon>Desulfosarcina</taxon>
    </lineage>
</organism>
<evidence type="ECO:0000313" key="2">
    <source>
        <dbReference type="Proteomes" id="UP000422108"/>
    </source>
</evidence>
<evidence type="ECO:0000313" key="1">
    <source>
        <dbReference type="EMBL" id="BBO87851.1"/>
    </source>
</evidence>
<proteinExistence type="predicted"/>
<gene>
    <name evidence="1" type="ORF">DSCOOX_10310</name>
</gene>
<name>A0A5K8A5W3_9BACT</name>
<accession>A0A5K8A5W3</accession>